<protein>
    <submittedName>
        <fullName evidence="2">Uncharacterized protein</fullName>
    </submittedName>
</protein>
<feature type="compositionally biased region" description="Basic and acidic residues" evidence="1">
    <location>
        <begin position="1"/>
        <end position="13"/>
    </location>
</feature>
<reference evidence="2 3" key="1">
    <citation type="submission" date="2016-10" db="EMBL/GenBank/DDBJ databases">
        <authorList>
            <person name="de Groot N.N."/>
        </authorList>
    </citation>
    <scope>NUCLEOTIDE SEQUENCE [LARGE SCALE GENOMIC DNA]</scope>
    <source>
        <strain evidence="2 3">CGMCC 1.6134</strain>
    </source>
</reference>
<keyword evidence="3" id="KW-1185">Reference proteome</keyword>
<dbReference type="Proteomes" id="UP000199668">
    <property type="component" value="Unassembled WGS sequence"/>
</dbReference>
<sequence length="48" mass="5576">MQHEKAEKLHTEIENQLTEMEGDVSREERNVLTRDLSVPGQLEEKGKL</sequence>
<evidence type="ECO:0000313" key="3">
    <source>
        <dbReference type="Proteomes" id="UP000199668"/>
    </source>
</evidence>
<proteinExistence type="predicted"/>
<name>A0A1I4NFU0_9BACI</name>
<dbReference type="EMBL" id="FOTY01000017">
    <property type="protein sequence ID" value="SFM14063.1"/>
    <property type="molecule type" value="Genomic_DNA"/>
</dbReference>
<evidence type="ECO:0000256" key="1">
    <source>
        <dbReference type="SAM" id="MobiDB-lite"/>
    </source>
</evidence>
<accession>A0A1I4NFU0</accession>
<gene>
    <name evidence="2" type="ORF">SAMN04488054_11742</name>
</gene>
<dbReference type="STRING" id="266892.SAMN04488054_11742"/>
<organism evidence="2 3">
    <name type="scientific">Salibacterium qingdaonense</name>
    <dbReference type="NCBI Taxonomy" id="266892"/>
    <lineage>
        <taxon>Bacteria</taxon>
        <taxon>Bacillati</taxon>
        <taxon>Bacillota</taxon>
        <taxon>Bacilli</taxon>
        <taxon>Bacillales</taxon>
        <taxon>Bacillaceae</taxon>
    </lineage>
</organism>
<feature type="compositionally biased region" description="Basic and acidic residues" evidence="1">
    <location>
        <begin position="23"/>
        <end position="32"/>
    </location>
</feature>
<evidence type="ECO:0000313" key="2">
    <source>
        <dbReference type="EMBL" id="SFM14063.1"/>
    </source>
</evidence>
<feature type="region of interest" description="Disordered" evidence="1">
    <location>
        <begin position="1"/>
        <end position="48"/>
    </location>
</feature>
<dbReference type="RefSeq" id="WP_177195546.1">
    <property type="nucleotide sequence ID" value="NZ_FOTY01000017.1"/>
</dbReference>
<dbReference type="AlphaFoldDB" id="A0A1I4NFU0"/>